<dbReference type="CDD" id="cd11642">
    <property type="entry name" value="SUMT"/>
    <property type="match status" value="1"/>
</dbReference>
<dbReference type="PROSITE" id="PS00840">
    <property type="entry name" value="SUMT_2"/>
    <property type="match status" value="1"/>
</dbReference>
<dbReference type="NCBIfam" id="NF004790">
    <property type="entry name" value="PRK06136.1"/>
    <property type="match status" value="1"/>
</dbReference>
<dbReference type="InterPro" id="IPR014777">
    <property type="entry name" value="4pyrrole_Mease_sub1"/>
</dbReference>
<keyword evidence="11" id="KW-1185">Reference proteome</keyword>
<reference evidence="10" key="1">
    <citation type="submission" date="2021-06" db="EMBL/GenBank/DDBJ databases">
        <title>Direct submission.</title>
        <authorList>
            <person name="Lee C.-S."/>
            <person name="Jin L."/>
        </authorList>
    </citation>
    <scope>NUCLEOTIDE SEQUENCE</scope>
    <source>
        <strain evidence="10">Con5</strain>
    </source>
</reference>
<keyword evidence="4 8" id="KW-0808">Transferase</keyword>
<name>A0A975P8B3_9RHOB</name>
<evidence type="ECO:0000259" key="9">
    <source>
        <dbReference type="Pfam" id="PF00590"/>
    </source>
</evidence>
<evidence type="ECO:0000256" key="5">
    <source>
        <dbReference type="ARBA" id="ARBA00022691"/>
    </source>
</evidence>
<dbReference type="GO" id="GO:0019354">
    <property type="term" value="P:siroheme biosynthetic process"/>
    <property type="evidence" value="ECO:0007669"/>
    <property type="project" value="InterPro"/>
</dbReference>
<dbReference type="GO" id="GO:0032259">
    <property type="term" value="P:methylation"/>
    <property type="evidence" value="ECO:0007669"/>
    <property type="project" value="UniProtKB-KW"/>
</dbReference>
<dbReference type="InterPro" id="IPR006366">
    <property type="entry name" value="CobA/CysG_C"/>
</dbReference>
<dbReference type="Gene3D" id="3.40.1010.10">
    <property type="entry name" value="Cobalt-precorrin-4 Transmethylase, Domain 1"/>
    <property type="match status" value="1"/>
</dbReference>
<evidence type="ECO:0000256" key="6">
    <source>
        <dbReference type="ARBA" id="ARBA00023244"/>
    </source>
</evidence>
<comment type="similarity">
    <text evidence="1 8">Belongs to the precorrin methyltransferase family.</text>
</comment>
<dbReference type="Gene3D" id="3.30.950.10">
    <property type="entry name" value="Methyltransferase, Cobalt-precorrin-4 Transmethylase, Domain 2"/>
    <property type="match status" value="1"/>
</dbReference>
<organism evidence="10 11">
    <name type="scientific">Gemmobacter fulvus</name>
    <dbReference type="NCBI Taxonomy" id="2840474"/>
    <lineage>
        <taxon>Bacteria</taxon>
        <taxon>Pseudomonadati</taxon>
        <taxon>Pseudomonadota</taxon>
        <taxon>Alphaproteobacteria</taxon>
        <taxon>Rhodobacterales</taxon>
        <taxon>Paracoccaceae</taxon>
        <taxon>Gemmobacter</taxon>
    </lineage>
</organism>
<dbReference type="RefSeq" id="WP_215503059.1">
    <property type="nucleotide sequence ID" value="NZ_CP076361.1"/>
</dbReference>
<keyword evidence="3 8" id="KW-0489">Methyltransferase</keyword>
<evidence type="ECO:0000256" key="8">
    <source>
        <dbReference type="RuleBase" id="RU003960"/>
    </source>
</evidence>
<feature type="domain" description="Tetrapyrrole methylase" evidence="9">
    <location>
        <begin position="19"/>
        <end position="229"/>
    </location>
</feature>
<dbReference type="InterPro" id="IPR003043">
    <property type="entry name" value="Uropor_MeTrfase_CS"/>
</dbReference>
<protein>
    <recommendedName>
        <fullName evidence="2">uroporphyrinogen-III C-methyltransferase</fullName>
        <ecNumber evidence="2">2.1.1.107</ecNumber>
    </recommendedName>
</protein>
<evidence type="ECO:0000256" key="7">
    <source>
        <dbReference type="ARBA" id="ARBA00025705"/>
    </source>
</evidence>
<evidence type="ECO:0000256" key="3">
    <source>
        <dbReference type="ARBA" id="ARBA00022603"/>
    </source>
</evidence>
<dbReference type="PANTHER" id="PTHR45790:SF3">
    <property type="entry name" value="S-ADENOSYL-L-METHIONINE-DEPENDENT UROPORPHYRINOGEN III METHYLTRANSFERASE, CHLOROPLASTIC"/>
    <property type="match status" value="1"/>
</dbReference>
<dbReference type="NCBIfam" id="TIGR01469">
    <property type="entry name" value="cobA_cysG_Cterm"/>
    <property type="match status" value="1"/>
</dbReference>
<evidence type="ECO:0000256" key="2">
    <source>
        <dbReference type="ARBA" id="ARBA00012162"/>
    </source>
</evidence>
<sequence length="267" mass="27494">MSLLPDPHRLHAGASPRGTLSLVGAGPGAADLLTRRALDRIARADLVLHDRLIDPEVLALIPPAARRIDVGKAVGANAWPQARIDALIVAEALAGARVVRLKSGDPSIFGRAAEEIAAAQAAGIPVDIVPGITAASAAAASLLQPLTERGRFDRLVLATATDAAGGLTARLTASIVPGTQLVLYMAMQHLAEIEQALLAHGLPADIPITLVARCGTAQEARLATPLAGLARAARHAGLRNPAVIFVPVPKAGAALWPQPPARQEMHA</sequence>
<dbReference type="PANTHER" id="PTHR45790">
    <property type="entry name" value="SIROHEME SYNTHASE-RELATED"/>
    <property type="match status" value="1"/>
</dbReference>
<dbReference type="InterPro" id="IPR014776">
    <property type="entry name" value="4pyrrole_Mease_sub2"/>
</dbReference>
<dbReference type="GO" id="GO:0004851">
    <property type="term" value="F:uroporphyrin-III C-methyltransferase activity"/>
    <property type="evidence" value="ECO:0007669"/>
    <property type="project" value="UniProtKB-EC"/>
</dbReference>
<dbReference type="InterPro" id="IPR035996">
    <property type="entry name" value="4pyrrol_Methylase_sf"/>
</dbReference>
<proteinExistence type="inferred from homology"/>
<dbReference type="FunFam" id="3.40.1010.10:FF:000001">
    <property type="entry name" value="Siroheme synthase"/>
    <property type="match status" value="1"/>
</dbReference>
<dbReference type="InterPro" id="IPR000878">
    <property type="entry name" value="4pyrrol_Mease"/>
</dbReference>
<dbReference type="AlphaFoldDB" id="A0A975P8B3"/>
<keyword evidence="6" id="KW-0627">Porphyrin biosynthesis</keyword>
<evidence type="ECO:0000313" key="11">
    <source>
        <dbReference type="Proteomes" id="UP000679352"/>
    </source>
</evidence>
<dbReference type="InterPro" id="IPR050161">
    <property type="entry name" value="Siro_Cobalamin_biosynth"/>
</dbReference>
<dbReference type="Pfam" id="PF00590">
    <property type="entry name" value="TP_methylase"/>
    <property type="match status" value="1"/>
</dbReference>
<dbReference type="EMBL" id="CP076361">
    <property type="protein sequence ID" value="QWK90868.1"/>
    <property type="molecule type" value="Genomic_DNA"/>
</dbReference>
<evidence type="ECO:0000256" key="1">
    <source>
        <dbReference type="ARBA" id="ARBA00005879"/>
    </source>
</evidence>
<dbReference type="EC" id="2.1.1.107" evidence="2"/>
<dbReference type="SUPFAM" id="SSF53790">
    <property type="entry name" value="Tetrapyrrole methylase"/>
    <property type="match status" value="1"/>
</dbReference>
<dbReference type="Proteomes" id="UP000679352">
    <property type="component" value="Chromosome"/>
</dbReference>
<evidence type="ECO:0000313" key="10">
    <source>
        <dbReference type="EMBL" id="QWK90868.1"/>
    </source>
</evidence>
<keyword evidence="5" id="KW-0949">S-adenosyl-L-methionine</keyword>
<comment type="pathway">
    <text evidence="7">Porphyrin-containing compound metabolism; siroheme biosynthesis; precorrin-2 from uroporphyrinogen III: step 1/1.</text>
</comment>
<dbReference type="KEGG" id="gfu:KM031_02860"/>
<accession>A0A975P8B3</accession>
<evidence type="ECO:0000256" key="4">
    <source>
        <dbReference type="ARBA" id="ARBA00022679"/>
    </source>
</evidence>
<gene>
    <name evidence="10" type="primary">cobA</name>
    <name evidence="10" type="ORF">KM031_02860</name>
</gene>